<dbReference type="InterPro" id="IPR006691">
    <property type="entry name" value="GyrA/parC_rep"/>
</dbReference>
<dbReference type="InterPro" id="IPR013757">
    <property type="entry name" value="Topo_IIA_A_a_sf"/>
</dbReference>
<dbReference type="Gene3D" id="3.90.199.10">
    <property type="entry name" value="Topoisomerase II, domain 5"/>
    <property type="match status" value="1"/>
</dbReference>
<dbReference type="HAMAP" id="MF_01897">
    <property type="entry name" value="GyrA"/>
    <property type="match status" value="1"/>
</dbReference>
<dbReference type="EMBL" id="QWKX01000093">
    <property type="protein sequence ID" value="RIH74791.1"/>
    <property type="molecule type" value="Genomic_DNA"/>
</dbReference>
<dbReference type="Pfam" id="PF03989">
    <property type="entry name" value="DNA_gyraseA_C"/>
    <property type="match status" value="6"/>
</dbReference>
<dbReference type="PROSITE" id="PS52040">
    <property type="entry name" value="TOPO_IIA"/>
    <property type="match status" value="1"/>
</dbReference>
<dbReference type="PANTHER" id="PTHR43493">
    <property type="entry name" value="DNA GYRASE/TOPOISOMERASE SUBUNIT A"/>
    <property type="match status" value="1"/>
</dbReference>
<evidence type="ECO:0000256" key="2">
    <source>
        <dbReference type="ARBA" id="ARBA00008263"/>
    </source>
</evidence>
<dbReference type="InterPro" id="IPR050220">
    <property type="entry name" value="Type_II_DNA_Topoisomerases"/>
</dbReference>
<dbReference type="InterPro" id="IPR005743">
    <property type="entry name" value="GyrA"/>
</dbReference>
<organism evidence="12 13">
    <name type="scientific">Meiothermus taiwanensis</name>
    <dbReference type="NCBI Taxonomy" id="172827"/>
    <lineage>
        <taxon>Bacteria</taxon>
        <taxon>Thermotogati</taxon>
        <taxon>Deinococcota</taxon>
        <taxon>Deinococci</taxon>
        <taxon>Thermales</taxon>
        <taxon>Thermaceae</taxon>
        <taxon>Meiothermus</taxon>
    </lineage>
</organism>
<comment type="subunit">
    <text evidence="9">Heterotetramer, composed of two GyrA and two GyrB chains. In the heterotetramer, GyrA contains the active site tyrosine that forms a transient covalent intermediate with DNA, while GyrB binds cofactors and catalyzes ATP hydrolysis.</text>
</comment>
<dbReference type="Gene3D" id="3.30.1360.40">
    <property type="match status" value="1"/>
</dbReference>
<evidence type="ECO:0000256" key="8">
    <source>
        <dbReference type="ARBA" id="ARBA00063644"/>
    </source>
</evidence>
<keyword evidence="6 9" id="KW-0238">DNA-binding</keyword>
<dbReference type="InterPro" id="IPR035516">
    <property type="entry name" value="Gyrase/topoIV_suA_C"/>
</dbReference>
<feature type="short sequence motif" description="GyrA-box" evidence="9">
    <location>
        <begin position="519"/>
        <end position="525"/>
    </location>
</feature>
<dbReference type="InterPro" id="IPR013760">
    <property type="entry name" value="Topo_IIA-like_dom_sf"/>
</dbReference>
<dbReference type="NCBIfam" id="TIGR01063">
    <property type="entry name" value="gyrA"/>
    <property type="match status" value="1"/>
</dbReference>
<evidence type="ECO:0000256" key="9">
    <source>
        <dbReference type="HAMAP-Rule" id="MF_01897"/>
    </source>
</evidence>
<dbReference type="GO" id="GO:0005524">
    <property type="term" value="F:ATP binding"/>
    <property type="evidence" value="ECO:0007669"/>
    <property type="project" value="UniProtKB-UniRule"/>
</dbReference>
<evidence type="ECO:0000256" key="1">
    <source>
        <dbReference type="ARBA" id="ARBA00000185"/>
    </source>
</evidence>
<comment type="similarity">
    <text evidence="2 9">Belongs to the type II topoisomerase GyrA/ParC subunit family.</text>
</comment>
<dbReference type="AlphaFoldDB" id="A0A399DWZ0"/>
<evidence type="ECO:0000259" key="11">
    <source>
        <dbReference type="PROSITE" id="PS52040"/>
    </source>
</evidence>
<dbReference type="RefSeq" id="WP_119361809.1">
    <property type="nucleotide sequence ID" value="NZ_JBHSXZ010000031.1"/>
</dbReference>
<dbReference type="GO" id="GO:0005737">
    <property type="term" value="C:cytoplasm"/>
    <property type="evidence" value="ECO:0007669"/>
    <property type="project" value="UniProtKB-SubCell"/>
</dbReference>
<evidence type="ECO:0000256" key="6">
    <source>
        <dbReference type="ARBA" id="ARBA00023125"/>
    </source>
</evidence>
<keyword evidence="5 9" id="KW-0799">Topoisomerase</keyword>
<reference evidence="12 13" key="1">
    <citation type="submission" date="2018-08" db="EMBL/GenBank/DDBJ databases">
        <title>Meiothermus cateniformans JCM 15151 genome sequencing project.</title>
        <authorList>
            <person name="Da Costa M.S."/>
            <person name="Albuquerque L."/>
            <person name="Raposo P."/>
            <person name="Froufe H.J.C."/>
            <person name="Barroso C.S."/>
            <person name="Egas C."/>
        </authorList>
    </citation>
    <scope>NUCLEOTIDE SEQUENCE [LARGE SCALE GENOMIC DNA]</scope>
    <source>
        <strain evidence="12 13">JCM 15151</strain>
    </source>
</reference>
<dbReference type="Proteomes" id="UP000266089">
    <property type="component" value="Unassembled WGS sequence"/>
</dbReference>
<dbReference type="GO" id="GO:0006265">
    <property type="term" value="P:DNA topological change"/>
    <property type="evidence" value="ECO:0007669"/>
    <property type="project" value="UniProtKB-UniRule"/>
</dbReference>
<comment type="subunit">
    <text evidence="8">Heterotetramer composed of ParC and ParE.</text>
</comment>
<dbReference type="GO" id="GO:0003677">
    <property type="term" value="F:DNA binding"/>
    <property type="evidence" value="ECO:0007669"/>
    <property type="project" value="UniProtKB-UniRule"/>
</dbReference>
<evidence type="ECO:0000256" key="3">
    <source>
        <dbReference type="ARBA" id="ARBA00022741"/>
    </source>
</evidence>
<dbReference type="InterPro" id="IPR013758">
    <property type="entry name" value="Topo_IIA_A/C_ab"/>
</dbReference>
<comment type="caution">
    <text evidence="12">The sequence shown here is derived from an EMBL/GenBank/DDBJ whole genome shotgun (WGS) entry which is preliminary data.</text>
</comment>
<dbReference type="Pfam" id="PF00521">
    <property type="entry name" value="DNA_topoisoIV"/>
    <property type="match status" value="1"/>
</dbReference>
<keyword evidence="7 9" id="KW-0413">Isomerase</keyword>
<dbReference type="EC" id="5.6.2.2" evidence="9"/>
<sequence length="806" mass="89043">MSQVLPVEITDEVKQSFINYAMSVIVDRALPDVRDGLKPVQRRILYGAYQDGVLPSRKHVKCAKIVGEVMGKFHPHGDAAIYDTLVRLAQPWNLRYPLIDGQGNFGSVDGDPPAAQRYTEARLSNIGLELLQDLDKETVPFVPNYDGTQLQPEVLPAALPNLLVNGSAGIAVGMATSLPPHNLGEVVDALVLMIDNPGVTLEEVMKVLPGPDFPTGAKLSRRGIKEAYATGRGSLKVRARVRHEEKNGRAMLVFTEIPYQVNKADLIAQIASLVRNKVIDEIAALRDESDRQGMRIAVELKRGANPQVVLNKLYKHSRLQTSFTVNLLAIVKGEPKVLTLLELMRHYLDHRGLVVRKRTEYELRKAKERAHVLEGLLIALDHIDEVIALIRGSQDAAEARSGLMSRFSLTEVQAQAILDMRLQRLVGLERDKLQAEYRELMEEIGRLEAILGDEKRLWRVVRDELLEIKNKYGDQRRTQITEFEEGFSLEDLIEDEPMVITLTSQGFVKRTPLEAYRAQGRGGVGAQAGKTKEEDEAISVFVASMHDTLLIFTNRGRVYGEKVHELPEASRQARGTHIVSLLPLQEGEEVAALLNVRDLTQEGYFVFATKNGLIKKTEIREYQNLSSAGLIAINLLENDALVGVAIAQEGDQVMLATQSGQAIRFELSDVRATGRASQGVTGIRFKEGRDDRVVSLVILPKGEESEVLAVGSHGYGKRTPIAEYPLQGRGGVGVITFNTNEKVGQLAALMRVQGNEDLLVLSRRGNAIRTKVASIAQYGRATSGVKVMNLSDRDEIASAFVIAPQD</sequence>
<evidence type="ECO:0000313" key="13">
    <source>
        <dbReference type="Proteomes" id="UP000266089"/>
    </source>
</evidence>
<dbReference type="SUPFAM" id="SSF56719">
    <property type="entry name" value="Type II DNA topoisomerase"/>
    <property type="match status" value="1"/>
</dbReference>
<gene>
    <name evidence="9 12" type="primary">gyrA</name>
    <name evidence="12" type="ORF">Mcate_02553</name>
</gene>
<dbReference type="GO" id="GO:0034335">
    <property type="term" value="F:DNA negative supercoiling activity"/>
    <property type="evidence" value="ECO:0007669"/>
    <property type="project" value="UniProtKB-ARBA"/>
</dbReference>
<dbReference type="InterPro" id="IPR002205">
    <property type="entry name" value="Topo_IIA_dom_A"/>
</dbReference>
<evidence type="ECO:0000256" key="10">
    <source>
        <dbReference type="PROSITE-ProRule" id="PRU01384"/>
    </source>
</evidence>
<dbReference type="Gene3D" id="1.10.268.10">
    <property type="entry name" value="Topoisomerase, domain 3"/>
    <property type="match status" value="1"/>
</dbReference>
<dbReference type="GO" id="GO:0009330">
    <property type="term" value="C:DNA topoisomerase type II (double strand cut, ATP-hydrolyzing) complex"/>
    <property type="evidence" value="ECO:0007669"/>
    <property type="project" value="TreeGrafter"/>
</dbReference>
<name>A0A399DWZ0_9DEIN</name>
<comment type="function">
    <text evidence="9">A type II topoisomerase that negatively supercoils closed circular double-stranded (ds) DNA in an ATP-dependent manner to modulate DNA topology and maintain chromosomes in an underwound state. Negative supercoiling favors strand separation, and DNA replication, transcription, recombination and repair, all of which involve strand separation. Also able to catalyze the interconversion of other topological isomers of dsDNA rings, including catenanes and knotted rings. Type II topoisomerases break and join 2 DNA strands simultaneously in an ATP-dependent manner.</text>
</comment>
<dbReference type="CDD" id="cd00187">
    <property type="entry name" value="TOP4c"/>
    <property type="match status" value="1"/>
</dbReference>
<dbReference type="SUPFAM" id="SSF101904">
    <property type="entry name" value="GyrA/ParC C-terminal domain-like"/>
    <property type="match status" value="1"/>
</dbReference>
<keyword evidence="3 9" id="KW-0547">Nucleotide-binding</keyword>
<dbReference type="FunFam" id="1.10.268.10:FF:000001">
    <property type="entry name" value="DNA gyrase subunit A"/>
    <property type="match status" value="1"/>
</dbReference>
<accession>A0A399DWZ0</accession>
<feature type="domain" description="Topo IIA-type catalytic" evidence="11">
    <location>
        <begin position="30"/>
        <end position="492"/>
    </location>
</feature>
<dbReference type="GO" id="GO:0005694">
    <property type="term" value="C:chromosome"/>
    <property type="evidence" value="ECO:0007669"/>
    <property type="project" value="InterPro"/>
</dbReference>
<evidence type="ECO:0000256" key="4">
    <source>
        <dbReference type="ARBA" id="ARBA00022840"/>
    </source>
</evidence>
<dbReference type="GO" id="GO:0006261">
    <property type="term" value="P:DNA-templated DNA replication"/>
    <property type="evidence" value="ECO:0007669"/>
    <property type="project" value="UniProtKB-UniRule"/>
</dbReference>
<dbReference type="NCBIfam" id="NF004043">
    <property type="entry name" value="PRK05560.1"/>
    <property type="match status" value="1"/>
</dbReference>
<dbReference type="SMART" id="SM00434">
    <property type="entry name" value="TOP4c"/>
    <property type="match status" value="1"/>
</dbReference>
<protein>
    <recommendedName>
        <fullName evidence="9">DNA gyrase subunit A</fullName>
        <ecNumber evidence="9">5.6.2.2</ecNumber>
    </recommendedName>
</protein>
<dbReference type="NCBIfam" id="NF004044">
    <property type="entry name" value="PRK05561.1"/>
    <property type="match status" value="1"/>
</dbReference>
<proteinExistence type="inferred from homology"/>
<dbReference type="PANTHER" id="PTHR43493:SF5">
    <property type="entry name" value="DNA GYRASE SUBUNIT A, CHLOROPLASTIC_MITOCHONDRIAL"/>
    <property type="match status" value="1"/>
</dbReference>
<evidence type="ECO:0000256" key="7">
    <source>
        <dbReference type="ARBA" id="ARBA00023235"/>
    </source>
</evidence>
<keyword evidence="4 9" id="KW-0067">ATP-binding</keyword>
<comment type="subcellular location">
    <subcellularLocation>
        <location evidence="9">Cytoplasm</location>
    </subcellularLocation>
</comment>
<dbReference type="FunFam" id="2.120.10.90:FF:000005">
    <property type="entry name" value="DNA topoisomerase 4 subunit A"/>
    <property type="match status" value="1"/>
</dbReference>
<evidence type="ECO:0000256" key="5">
    <source>
        <dbReference type="ARBA" id="ARBA00023029"/>
    </source>
</evidence>
<evidence type="ECO:0000313" key="12">
    <source>
        <dbReference type="EMBL" id="RIH74791.1"/>
    </source>
</evidence>
<comment type="catalytic activity">
    <reaction evidence="1 9 10">
        <text>ATP-dependent breakage, passage and rejoining of double-stranded DNA.</text>
        <dbReference type="EC" id="5.6.2.2"/>
    </reaction>
</comment>
<dbReference type="OrthoDB" id="9806486at2"/>
<keyword evidence="9" id="KW-0963">Cytoplasm</keyword>
<dbReference type="Gene3D" id="2.120.10.90">
    <property type="entry name" value="DNA gyrase/topoisomerase IV, subunit A, C-terminal"/>
    <property type="match status" value="1"/>
</dbReference>
<feature type="active site" description="O-(5'-phospho-DNA)-tyrosine intermediate" evidence="9 10">
    <location>
        <position position="118"/>
    </location>
</feature>
<comment type="miscellaneous">
    <text evidence="9">Few gyrases are as efficient as E.coli at forming negative supercoils. Not all organisms have 2 type II topoisomerases; in organisms with a single type II topoisomerase this enzyme also has to decatenate newly replicated chromosomes.</text>
</comment>
<dbReference type="FunFam" id="3.30.1360.40:FF:000002">
    <property type="entry name" value="DNA gyrase subunit A"/>
    <property type="match status" value="1"/>
</dbReference>